<dbReference type="GO" id="GO:0005634">
    <property type="term" value="C:nucleus"/>
    <property type="evidence" value="ECO:0007669"/>
    <property type="project" value="UniProtKB-SubCell"/>
</dbReference>
<evidence type="ECO:0000256" key="4">
    <source>
        <dbReference type="ARBA" id="ARBA00022902"/>
    </source>
</evidence>
<dbReference type="InterPro" id="IPR004000">
    <property type="entry name" value="Actin"/>
</dbReference>
<comment type="subcellular location">
    <subcellularLocation>
        <location evidence="1">Nucleus</location>
    </subcellularLocation>
</comment>
<keyword evidence="8" id="KW-0539">Nucleus</keyword>
<name>A0A7N8XB22_9TELE</name>
<dbReference type="PROSITE" id="PS00432">
    <property type="entry name" value="ACTINS_2"/>
    <property type="match status" value="1"/>
</dbReference>
<dbReference type="Gene3D" id="3.90.640.10">
    <property type="entry name" value="Actin, Chain A, domain 4"/>
    <property type="match status" value="1"/>
</dbReference>
<evidence type="ECO:0000256" key="11">
    <source>
        <dbReference type="SAM" id="MobiDB-lite"/>
    </source>
</evidence>
<reference evidence="12" key="2">
    <citation type="submission" date="2025-09" db="UniProtKB">
        <authorList>
            <consortium name="Ensembl"/>
        </authorList>
    </citation>
    <scope>IDENTIFICATION</scope>
</reference>
<evidence type="ECO:0000256" key="3">
    <source>
        <dbReference type="ARBA" id="ARBA00022853"/>
    </source>
</evidence>
<dbReference type="PANTHER" id="PTHR11937">
    <property type="entry name" value="ACTIN"/>
    <property type="match status" value="1"/>
</dbReference>
<accession>A0A7N8XB22</accession>
<dbReference type="Ensembl" id="ENSMAMT00000053972.1">
    <property type="protein sequence ID" value="ENSMAMP00000046733.1"/>
    <property type="gene ID" value="ENSMAMG00000006081.2"/>
</dbReference>
<dbReference type="SMART" id="SM00268">
    <property type="entry name" value="ACTIN"/>
    <property type="match status" value="1"/>
</dbReference>
<evidence type="ECO:0000256" key="9">
    <source>
        <dbReference type="ARBA" id="ARBA00038582"/>
    </source>
</evidence>
<evidence type="ECO:0000256" key="7">
    <source>
        <dbReference type="ARBA" id="ARBA00023163"/>
    </source>
</evidence>
<feature type="region of interest" description="Disordered" evidence="11">
    <location>
        <begin position="20"/>
        <end position="40"/>
    </location>
</feature>
<keyword evidence="6" id="KW-0558">Oxidation</keyword>
<evidence type="ECO:0000256" key="2">
    <source>
        <dbReference type="ARBA" id="ARBA00006752"/>
    </source>
</evidence>
<dbReference type="FunFam" id="3.30.420.40:FF:000375">
    <property type="entry name" value="Actin-related protein 8"/>
    <property type="match status" value="1"/>
</dbReference>
<dbReference type="Proteomes" id="UP000261640">
    <property type="component" value="Unplaced"/>
</dbReference>
<dbReference type="InterPro" id="IPR004001">
    <property type="entry name" value="Actin_CS"/>
</dbReference>
<dbReference type="FunFam" id="2.30.36.70:FF:000004">
    <property type="entry name" value="Actin-like 6A, isoform CRA_a"/>
    <property type="match status" value="1"/>
</dbReference>
<dbReference type="CDD" id="cd13395">
    <property type="entry name" value="ASKHA_NBD_Arp4_ACTL6-like"/>
    <property type="match status" value="1"/>
</dbReference>
<dbReference type="GO" id="GO:0007399">
    <property type="term" value="P:nervous system development"/>
    <property type="evidence" value="ECO:0007669"/>
    <property type="project" value="UniProtKB-KW"/>
</dbReference>
<dbReference type="Gene3D" id="3.30.420.40">
    <property type="match status" value="2"/>
</dbReference>
<evidence type="ECO:0000313" key="12">
    <source>
        <dbReference type="Ensembl" id="ENSMAMP00000046733.1"/>
    </source>
</evidence>
<dbReference type="InterPro" id="IPR043129">
    <property type="entry name" value="ATPase_NBD"/>
</dbReference>
<organism evidence="12 13">
    <name type="scientific">Mastacembelus armatus</name>
    <name type="common">zig-zag eel</name>
    <dbReference type="NCBI Taxonomy" id="205130"/>
    <lineage>
        <taxon>Eukaryota</taxon>
        <taxon>Metazoa</taxon>
        <taxon>Chordata</taxon>
        <taxon>Craniata</taxon>
        <taxon>Vertebrata</taxon>
        <taxon>Euteleostomi</taxon>
        <taxon>Actinopterygii</taxon>
        <taxon>Neopterygii</taxon>
        <taxon>Teleostei</taxon>
        <taxon>Neoteleostei</taxon>
        <taxon>Acanthomorphata</taxon>
        <taxon>Anabantaria</taxon>
        <taxon>Synbranchiformes</taxon>
        <taxon>Mastacembelidae</taxon>
        <taxon>Mastacembelus</taxon>
    </lineage>
</organism>
<dbReference type="GO" id="GO:0006325">
    <property type="term" value="P:chromatin organization"/>
    <property type="evidence" value="ECO:0007669"/>
    <property type="project" value="UniProtKB-KW"/>
</dbReference>
<comment type="similarity">
    <text evidence="2 10">Belongs to the actin family.</text>
</comment>
<keyword evidence="5" id="KW-0805">Transcription regulation</keyword>
<dbReference type="PRINTS" id="PR00190">
    <property type="entry name" value="ACTIN"/>
</dbReference>
<dbReference type="Pfam" id="PF00022">
    <property type="entry name" value="Actin"/>
    <property type="match status" value="1"/>
</dbReference>
<keyword evidence="13" id="KW-1185">Reference proteome</keyword>
<keyword evidence="4" id="KW-0524">Neurogenesis</keyword>
<evidence type="ECO:0000256" key="1">
    <source>
        <dbReference type="ARBA" id="ARBA00004123"/>
    </source>
</evidence>
<dbReference type="FunFam" id="3.90.640.10:FF:000009">
    <property type="entry name" value="Actin-like 6A, isoform CRA_a"/>
    <property type="match status" value="1"/>
</dbReference>
<keyword evidence="7" id="KW-0804">Transcription</keyword>
<dbReference type="AlphaFoldDB" id="A0A7N8XB22"/>
<comment type="subunit">
    <text evidence="9">Polymerization of globular actin (G-actin) leads to a structural filament (F-actin) in the form of a two-stranded helix. Each actin can bind to 4 others.</text>
</comment>
<sequence length="394" mass="44014">GYAGEDCPKADFPTVIGVTLDREDGSAPMETDGDKGKQSGTTYYIDTNQLRVPRENMEVMSPLKNGMIEDWDSFQAILDHTYKMHFKSEPSLHPVLMSEASWNTRAKREKLTELMFEHYNIPAFFLCKSAVLSYPSFANGRSTGLVLDSGATHTTAIPVHDGYVLQQGIVKSPLAGDFMSMQCRELFQELNVEIIPPYMIASKDAVREGAPASWKKKEKLPQVTRSWHNYMCNCVIQDFQASVLQVSDSPYDEQVAAQMPTVHYELPNGYNCDFGAERLKIPEGLFVTDFGHVVTTSVGMCDIDIRPGLYGSVVVTGGNTLIQGFTDRLNRELSQKTPPSMRLKLIANNTTVERRFSAWIGGSILASLGTFQQMWISKQEYEEGGKQCVDRKCP</sequence>
<evidence type="ECO:0000256" key="5">
    <source>
        <dbReference type="ARBA" id="ARBA00023015"/>
    </source>
</evidence>
<keyword evidence="3" id="KW-0156">Chromatin regulator</keyword>
<dbReference type="GeneTree" id="ENSGT00940000156305"/>
<dbReference type="Gene3D" id="2.30.36.70">
    <property type="entry name" value="Actin, Chain A, domain 2"/>
    <property type="match status" value="1"/>
</dbReference>
<evidence type="ECO:0000256" key="8">
    <source>
        <dbReference type="ARBA" id="ARBA00023242"/>
    </source>
</evidence>
<evidence type="ECO:0000256" key="6">
    <source>
        <dbReference type="ARBA" id="ARBA00023097"/>
    </source>
</evidence>
<proteinExistence type="inferred from homology"/>
<dbReference type="SUPFAM" id="SSF53067">
    <property type="entry name" value="Actin-like ATPase domain"/>
    <property type="match status" value="2"/>
</dbReference>
<reference evidence="12" key="1">
    <citation type="submission" date="2025-08" db="UniProtKB">
        <authorList>
            <consortium name="Ensembl"/>
        </authorList>
    </citation>
    <scope>IDENTIFICATION</scope>
</reference>
<evidence type="ECO:0000313" key="13">
    <source>
        <dbReference type="Proteomes" id="UP000261640"/>
    </source>
</evidence>
<protein>
    <submittedName>
        <fullName evidence="12">Actin-like 6A</fullName>
    </submittedName>
</protein>
<evidence type="ECO:0000256" key="10">
    <source>
        <dbReference type="RuleBase" id="RU000487"/>
    </source>
</evidence>
<dbReference type="FunFam" id="3.30.420.40:FF:000058">
    <property type="entry name" value="Putative actin-related protein 5"/>
    <property type="match status" value="1"/>
</dbReference>